<evidence type="ECO:0000313" key="1">
    <source>
        <dbReference type="EMBL" id="SVE25089.1"/>
    </source>
</evidence>
<dbReference type="EMBL" id="UINC01204390">
    <property type="protein sequence ID" value="SVE25089.1"/>
    <property type="molecule type" value="Genomic_DNA"/>
</dbReference>
<protein>
    <recommendedName>
        <fullName evidence="2">AsmA domain-containing protein</fullName>
    </recommendedName>
</protein>
<proteinExistence type="predicted"/>
<name>A0A383BZ45_9ZZZZ</name>
<sequence>MSPKLRKSRLALVLGGLLAVVLVIVGINIKLAMRPEAVQARVRAVLENLLRVPFEIGSAELDLSDGVSLRGLRVFEPTRGDRAPAALLEFPRIRIVPDYGSLFFGS</sequence>
<gene>
    <name evidence="1" type="ORF">METZ01_LOCUS477943</name>
</gene>
<organism evidence="1">
    <name type="scientific">marine metagenome</name>
    <dbReference type="NCBI Taxonomy" id="408172"/>
    <lineage>
        <taxon>unclassified sequences</taxon>
        <taxon>metagenomes</taxon>
        <taxon>ecological metagenomes</taxon>
    </lineage>
</organism>
<evidence type="ECO:0008006" key="2">
    <source>
        <dbReference type="Google" id="ProtNLM"/>
    </source>
</evidence>
<reference evidence="1" key="1">
    <citation type="submission" date="2018-05" db="EMBL/GenBank/DDBJ databases">
        <authorList>
            <person name="Lanie J.A."/>
            <person name="Ng W.-L."/>
            <person name="Kazmierczak K.M."/>
            <person name="Andrzejewski T.M."/>
            <person name="Davidsen T.M."/>
            <person name="Wayne K.J."/>
            <person name="Tettelin H."/>
            <person name="Glass J.I."/>
            <person name="Rusch D."/>
            <person name="Podicherti R."/>
            <person name="Tsui H.-C.T."/>
            <person name="Winkler M.E."/>
        </authorList>
    </citation>
    <scope>NUCLEOTIDE SEQUENCE</scope>
</reference>
<feature type="non-terminal residue" evidence="1">
    <location>
        <position position="106"/>
    </location>
</feature>
<dbReference type="AlphaFoldDB" id="A0A383BZ45"/>
<accession>A0A383BZ45</accession>